<dbReference type="GO" id="GO:0008270">
    <property type="term" value="F:zinc ion binding"/>
    <property type="evidence" value="ECO:0007669"/>
    <property type="project" value="InterPro"/>
</dbReference>
<dbReference type="AlphaFoldDB" id="A0A444Z156"/>
<evidence type="ECO:0000256" key="1">
    <source>
        <dbReference type="SAM" id="MobiDB-lite"/>
    </source>
</evidence>
<feature type="compositionally biased region" description="Polar residues" evidence="1">
    <location>
        <begin position="144"/>
        <end position="167"/>
    </location>
</feature>
<evidence type="ECO:0000313" key="4">
    <source>
        <dbReference type="Proteomes" id="UP000289738"/>
    </source>
</evidence>
<dbReference type="InterPro" id="IPR036875">
    <property type="entry name" value="Znf_CCHC_sf"/>
</dbReference>
<sequence length="657" mass="73260">MEGPPMTFVFHHGGLFKKNAEGDMVYEPNNTEVLMGVEGDTLDVFFVRGYYRELGYIEAGNCWWKDPGVPLSSGLRSLVTDADLVAMCKDCRRNHNLINIYLEHCISQPCIVDQIEDEVVNVEAAGLKQGKCSSQPVKKPTRIDPQSQKQTCHPNRTTSQPKSQPNPTMKPISERNQPKAKKTSYQAKSVPPQSNSSSEAGNNSQGAKDKQTSSGCRVTRSGRQVKEAQLQEDDTDSHDSYESTEDELYRPPKVVGDNLYSSESDSDSGKGKRSGKRDSRSEVREKQKPPKKRLADKEIDTDDSNYEGSEDEESSESDLDDSDAASDGDSWHSEDSDKVLESDEEAPAVYPQFNEKIKFGELKFEQSRLEAMTALSSHWAPQWSGDEKEELYEVHGWPTNMVVDLGKHTCSCRFWKLTAIQDKNEKCAEDYCHDWLKMEAYRKTYCFNVNPVKGQDLWEKTPHPAPVPPPFKAKPGRPTKKRRRDKEEQPTGSKTKMKRKYNPIRCMYCSEIGHNKRSCAKKKAIEAEEHARQLQLQLALVAPTAEGAAPEATTVPAEPNPARSPTQTPTVIDVSQCDSIPPTQETQQEQLAARPSKLKVIKGKARIQSSPKATVAAPVAISAETIKGTSSATAKKLADFMTFVPTPAFKPPKKTDK</sequence>
<name>A0A444Z156_ARAHY</name>
<dbReference type="Proteomes" id="UP000289738">
    <property type="component" value="Chromosome B05"/>
</dbReference>
<gene>
    <name evidence="3" type="ORF">Ahy_B05g075422</name>
</gene>
<feature type="domain" description="PB1-like" evidence="2">
    <location>
        <begin position="5"/>
        <end position="104"/>
    </location>
</feature>
<feature type="compositionally biased region" description="Acidic residues" evidence="1">
    <location>
        <begin position="299"/>
        <end position="326"/>
    </location>
</feature>
<dbReference type="Pfam" id="PF26130">
    <property type="entry name" value="PB1-like"/>
    <property type="match status" value="1"/>
</dbReference>
<feature type="compositionally biased region" description="Acidic residues" evidence="1">
    <location>
        <begin position="230"/>
        <end position="246"/>
    </location>
</feature>
<feature type="region of interest" description="Disordered" evidence="1">
    <location>
        <begin position="130"/>
        <end position="347"/>
    </location>
</feature>
<feature type="region of interest" description="Disordered" evidence="1">
    <location>
        <begin position="548"/>
        <end position="569"/>
    </location>
</feature>
<evidence type="ECO:0000313" key="3">
    <source>
        <dbReference type="EMBL" id="RYR07923.1"/>
    </source>
</evidence>
<feature type="compositionally biased region" description="Basic residues" evidence="1">
    <location>
        <begin position="474"/>
        <end position="484"/>
    </location>
</feature>
<feature type="compositionally biased region" description="Basic and acidic residues" evidence="1">
    <location>
        <begin position="276"/>
        <end position="298"/>
    </location>
</feature>
<dbReference type="InterPro" id="IPR058594">
    <property type="entry name" value="PB1-like_dom_pln"/>
</dbReference>
<proteinExistence type="predicted"/>
<feature type="compositionally biased region" description="Basic and acidic residues" evidence="1">
    <location>
        <begin position="329"/>
        <end position="341"/>
    </location>
</feature>
<feature type="compositionally biased region" description="Low complexity" evidence="1">
    <location>
        <begin position="548"/>
        <end position="561"/>
    </location>
</feature>
<feature type="compositionally biased region" description="Polar residues" evidence="1">
    <location>
        <begin position="183"/>
        <end position="216"/>
    </location>
</feature>
<organism evidence="3 4">
    <name type="scientific">Arachis hypogaea</name>
    <name type="common">Peanut</name>
    <dbReference type="NCBI Taxonomy" id="3818"/>
    <lineage>
        <taxon>Eukaryota</taxon>
        <taxon>Viridiplantae</taxon>
        <taxon>Streptophyta</taxon>
        <taxon>Embryophyta</taxon>
        <taxon>Tracheophyta</taxon>
        <taxon>Spermatophyta</taxon>
        <taxon>Magnoliopsida</taxon>
        <taxon>eudicotyledons</taxon>
        <taxon>Gunneridae</taxon>
        <taxon>Pentapetalae</taxon>
        <taxon>rosids</taxon>
        <taxon>fabids</taxon>
        <taxon>Fabales</taxon>
        <taxon>Fabaceae</taxon>
        <taxon>Papilionoideae</taxon>
        <taxon>50 kb inversion clade</taxon>
        <taxon>dalbergioids sensu lato</taxon>
        <taxon>Dalbergieae</taxon>
        <taxon>Pterocarpus clade</taxon>
        <taxon>Arachis</taxon>
    </lineage>
</organism>
<dbReference type="GO" id="GO:0003676">
    <property type="term" value="F:nucleic acid binding"/>
    <property type="evidence" value="ECO:0007669"/>
    <property type="project" value="InterPro"/>
</dbReference>
<reference evidence="3 4" key="1">
    <citation type="submission" date="2019-01" db="EMBL/GenBank/DDBJ databases">
        <title>Sequencing of cultivated peanut Arachis hypogaea provides insights into genome evolution and oil improvement.</title>
        <authorList>
            <person name="Chen X."/>
        </authorList>
    </citation>
    <scope>NUCLEOTIDE SEQUENCE [LARGE SCALE GENOMIC DNA]</scope>
    <source>
        <strain evidence="4">cv. Fuhuasheng</strain>
        <tissue evidence="3">Leaves</tissue>
    </source>
</reference>
<feature type="compositionally biased region" description="Pro residues" evidence="1">
    <location>
        <begin position="463"/>
        <end position="472"/>
    </location>
</feature>
<feature type="region of interest" description="Disordered" evidence="1">
    <location>
        <begin position="457"/>
        <end position="497"/>
    </location>
</feature>
<dbReference type="STRING" id="3818.A0A444Z156"/>
<keyword evidence="4" id="KW-1185">Reference proteome</keyword>
<dbReference type="SUPFAM" id="SSF57756">
    <property type="entry name" value="Retrovirus zinc finger-like domains"/>
    <property type="match status" value="1"/>
</dbReference>
<evidence type="ECO:0000259" key="2">
    <source>
        <dbReference type="Pfam" id="PF26130"/>
    </source>
</evidence>
<protein>
    <recommendedName>
        <fullName evidence="2">PB1-like domain-containing protein</fullName>
    </recommendedName>
</protein>
<accession>A0A444Z156</accession>
<dbReference type="EMBL" id="SDMP01000015">
    <property type="protein sequence ID" value="RYR07923.1"/>
    <property type="molecule type" value="Genomic_DNA"/>
</dbReference>
<comment type="caution">
    <text evidence="3">The sequence shown here is derived from an EMBL/GenBank/DDBJ whole genome shotgun (WGS) entry which is preliminary data.</text>
</comment>